<dbReference type="InterPro" id="IPR027417">
    <property type="entry name" value="P-loop_NTPase"/>
</dbReference>
<evidence type="ECO:0000256" key="2">
    <source>
        <dbReference type="ARBA" id="ARBA00022741"/>
    </source>
</evidence>
<dbReference type="Pfam" id="PF08402">
    <property type="entry name" value="TOBE_2"/>
    <property type="match status" value="1"/>
</dbReference>
<dbReference type="Gene3D" id="3.40.50.300">
    <property type="entry name" value="P-loop containing nucleotide triphosphate hydrolases"/>
    <property type="match status" value="1"/>
</dbReference>
<dbReference type="PANTHER" id="PTHR42781:SF4">
    <property type="entry name" value="SPERMIDINE_PUTRESCINE IMPORT ATP-BINDING PROTEIN POTA"/>
    <property type="match status" value="1"/>
</dbReference>
<dbReference type="PROSITE" id="PS00211">
    <property type="entry name" value="ABC_TRANSPORTER_1"/>
    <property type="match status" value="1"/>
</dbReference>
<dbReference type="GO" id="GO:0005524">
    <property type="term" value="F:ATP binding"/>
    <property type="evidence" value="ECO:0007669"/>
    <property type="project" value="UniProtKB-KW"/>
</dbReference>
<evidence type="ECO:0000259" key="4">
    <source>
        <dbReference type="PROSITE" id="PS50893"/>
    </source>
</evidence>
<keyword evidence="6" id="KW-1185">Reference proteome</keyword>
<gene>
    <name evidence="5" type="ORF">SAMN05216313_12329</name>
</gene>
<dbReference type="SMART" id="SM00382">
    <property type="entry name" value="AAA"/>
    <property type="match status" value="1"/>
</dbReference>
<dbReference type="RefSeq" id="WP_092367535.1">
    <property type="nucleotide sequence ID" value="NZ_DAINWJ010000491.1"/>
</dbReference>
<dbReference type="InterPro" id="IPR003593">
    <property type="entry name" value="AAA+_ATPase"/>
</dbReference>
<dbReference type="InterPro" id="IPR003439">
    <property type="entry name" value="ABC_transporter-like_ATP-bd"/>
</dbReference>
<feature type="domain" description="ABC transporter" evidence="4">
    <location>
        <begin position="5"/>
        <end position="235"/>
    </location>
</feature>
<accession>A0A1I0IRK8</accession>
<dbReference type="InterPro" id="IPR017871">
    <property type="entry name" value="ABC_transporter-like_CS"/>
</dbReference>
<dbReference type="AlphaFoldDB" id="A0A1I0IRK8"/>
<dbReference type="SUPFAM" id="SSF50331">
    <property type="entry name" value="MOP-like"/>
    <property type="match status" value="1"/>
</dbReference>
<dbReference type="PANTHER" id="PTHR42781">
    <property type="entry name" value="SPERMIDINE/PUTRESCINE IMPORT ATP-BINDING PROTEIN POTA"/>
    <property type="match status" value="1"/>
</dbReference>
<organism evidence="5 6">
    <name type="scientific">Enterocloster lavalensis</name>
    <dbReference type="NCBI Taxonomy" id="460384"/>
    <lineage>
        <taxon>Bacteria</taxon>
        <taxon>Bacillati</taxon>
        <taxon>Bacillota</taxon>
        <taxon>Clostridia</taxon>
        <taxon>Lachnospirales</taxon>
        <taxon>Lachnospiraceae</taxon>
        <taxon>Enterocloster</taxon>
    </lineage>
</organism>
<dbReference type="InterPro" id="IPR008995">
    <property type="entry name" value="Mo/tungstate-bd_C_term_dom"/>
</dbReference>
<dbReference type="GO" id="GO:0140359">
    <property type="term" value="F:ABC-type transporter activity"/>
    <property type="evidence" value="ECO:0007669"/>
    <property type="project" value="UniProtKB-ARBA"/>
</dbReference>
<dbReference type="STRING" id="460384.SAMN05216313_12329"/>
<dbReference type="GeneID" id="93279312"/>
<dbReference type="GO" id="GO:0016887">
    <property type="term" value="F:ATP hydrolysis activity"/>
    <property type="evidence" value="ECO:0007669"/>
    <property type="project" value="InterPro"/>
</dbReference>
<keyword evidence="1" id="KW-0813">Transport</keyword>
<dbReference type="FunFam" id="3.40.50.300:FF:000042">
    <property type="entry name" value="Maltose/maltodextrin ABC transporter, ATP-binding protein"/>
    <property type="match status" value="1"/>
</dbReference>
<dbReference type="GO" id="GO:0043190">
    <property type="term" value="C:ATP-binding cassette (ABC) transporter complex"/>
    <property type="evidence" value="ECO:0007669"/>
    <property type="project" value="InterPro"/>
</dbReference>
<evidence type="ECO:0000313" key="5">
    <source>
        <dbReference type="EMBL" id="SET99590.1"/>
    </source>
</evidence>
<proteinExistence type="predicted"/>
<dbReference type="EMBL" id="FOIM01000023">
    <property type="protein sequence ID" value="SET99590.1"/>
    <property type="molecule type" value="Genomic_DNA"/>
</dbReference>
<evidence type="ECO:0000313" key="6">
    <source>
        <dbReference type="Proteomes" id="UP000198508"/>
    </source>
</evidence>
<dbReference type="Proteomes" id="UP000198508">
    <property type="component" value="Unassembled WGS sequence"/>
</dbReference>
<dbReference type="PROSITE" id="PS50893">
    <property type="entry name" value="ABC_TRANSPORTER_2"/>
    <property type="match status" value="1"/>
</dbReference>
<dbReference type="InterPro" id="IPR013611">
    <property type="entry name" value="Transp-assoc_OB_typ2"/>
</dbReference>
<sequence>MSVAIKISHAVKKYGNNTVIPDLSLDIREGEFFTLLGPSGCGKTTLLRMIAGFNSIEGGDFYFNEKRINDVEPNKRNIGMVFQNYAIFPHLTVRQNVGFGLKNRKCSKEEMESRTDEYLKLMQIEEYKDRLPERLSGGQQQRVALARALVIHPDVLLMDEPLSNLDAKLRVEMRSAIKDIQNQVGITTVYVTHDQEEAMAVSDRIAVFNHGVIQQIGTPQQLYQRPKNLFTATFIGRTNIVEGTLTVGENGTGSLVLARTCGADITGLKGLGKGTYPVKVSVRPEEFVIHESGKAGAVEAVVESSIFLGLNTHYNVRLATGERVDIIQESTIDHIIKPQTKISLTVKQEKINILSEDGSRNYLVGVEDDEE</sequence>
<evidence type="ECO:0000256" key="1">
    <source>
        <dbReference type="ARBA" id="ARBA00022448"/>
    </source>
</evidence>
<name>A0A1I0IRK8_9FIRM</name>
<reference evidence="6" key="1">
    <citation type="submission" date="2016-10" db="EMBL/GenBank/DDBJ databases">
        <authorList>
            <person name="Varghese N."/>
            <person name="Submissions S."/>
        </authorList>
    </citation>
    <scope>NUCLEOTIDE SEQUENCE [LARGE SCALE GENOMIC DNA]</scope>
    <source>
        <strain evidence="6">NLAE-zl-G277</strain>
    </source>
</reference>
<dbReference type="Gene3D" id="2.40.50.100">
    <property type="match status" value="1"/>
</dbReference>
<dbReference type="InterPro" id="IPR050093">
    <property type="entry name" value="ABC_SmlMolc_Importer"/>
</dbReference>
<evidence type="ECO:0000256" key="3">
    <source>
        <dbReference type="ARBA" id="ARBA00022840"/>
    </source>
</evidence>
<keyword evidence="3 5" id="KW-0067">ATP-binding</keyword>
<protein>
    <submittedName>
        <fullName evidence="5">Iron(III) transport system ATP-binding protein</fullName>
    </submittedName>
</protein>
<dbReference type="Pfam" id="PF00005">
    <property type="entry name" value="ABC_tran"/>
    <property type="match status" value="1"/>
</dbReference>
<keyword evidence="2" id="KW-0547">Nucleotide-binding</keyword>
<dbReference type="SUPFAM" id="SSF52540">
    <property type="entry name" value="P-loop containing nucleoside triphosphate hydrolases"/>
    <property type="match status" value="1"/>
</dbReference>